<dbReference type="InterPro" id="IPR036390">
    <property type="entry name" value="WH_DNA-bd_sf"/>
</dbReference>
<evidence type="ECO:0000256" key="3">
    <source>
        <dbReference type="ARBA" id="ARBA00023015"/>
    </source>
</evidence>
<keyword evidence="4 8" id="KW-0238">DNA-binding</keyword>
<dbReference type="PROSITE" id="PS00894">
    <property type="entry name" value="HTH_DEOR_1"/>
    <property type="match status" value="1"/>
</dbReference>
<evidence type="ECO:0000256" key="6">
    <source>
        <dbReference type="ARBA" id="ARBA00024937"/>
    </source>
</evidence>
<evidence type="ECO:0000256" key="4">
    <source>
        <dbReference type="ARBA" id="ARBA00023125"/>
    </source>
</evidence>
<evidence type="ECO:0000256" key="1">
    <source>
        <dbReference type="ARBA" id="ARBA00021390"/>
    </source>
</evidence>
<accession>A0AA97I5Z4</accession>
<dbReference type="GO" id="GO:0003700">
    <property type="term" value="F:DNA-binding transcription factor activity"/>
    <property type="evidence" value="ECO:0007669"/>
    <property type="project" value="InterPro"/>
</dbReference>
<evidence type="ECO:0000256" key="5">
    <source>
        <dbReference type="ARBA" id="ARBA00023163"/>
    </source>
</evidence>
<dbReference type="InterPro" id="IPR037171">
    <property type="entry name" value="NagB/RpiA_transferase-like"/>
</dbReference>
<organism evidence="8 9">
    <name type="scientific">Microbacterium betulae</name>
    <dbReference type="NCBI Taxonomy" id="2981139"/>
    <lineage>
        <taxon>Bacteria</taxon>
        <taxon>Bacillati</taxon>
        <taxon>Actinomycetota</taxon>
        <taxon>Actinomycetes</taxon>
        <taxon>Micrococcales</taxon>
        <taxon>Microbacteriaceae</taxon>
        <taxon>Microbacterium</taxon>
    </lineage>
</organism>
<evidence type="ECO:0000313" key="9">
    <source>
        <dbReference type="Proteomes" id="UP001305498"/>
    </source>
</evidence>
<dbReference type="PANTHER" id="PTHR30363">
    <property type="entry name" value="HTH-TYPE TRANSCRIPTIONAL REGULATOR SRLR-RELATED"/>
    <property type="match status" value="1"/>
</dbReference>
<dbReference type="PROSITE" id="PS51000">
    <property type="entry name" value="HTH_DEOR_2"/>
    <property type="match status" value="1"/>
</dbReference>
<dbReference type="InterPro" id="IPR036388">
    <property type="entry name" value="WH-like_DNA-bd_sf"/>
</dbReference>
<dbReference type="Pfam" id="PF00455">
    <property type="entry name" value="DeoRC"/>
    <property type="match status" value="1"/>
</dbReference>
<evidence type="ECO:0000313" key="8">
    <source>
        <dbReference type="EMBL" id="WOF22067.1"/>
    </source>
</evidence>
<evidence type="ECO:0000259" key="7">
    <source>
        <dbReference type="PROSITE" id="PS51000"/>
    </source>
</evidence>
<keyword evidence="3" id="KW-0805">Transcription regulation</keyword>
<protein>
    <recommendedName>
        <fullName evidence="1">Lactose phosphotransferase system repressor</fullName>
    </recommendedName>
</protein>
<dbReference type="InterPro" id="IPR014036">
    <property type="entry name" value="DeoR-like_C"/>
</dbReference>
<keyword evidence="9" id="KW-1185">Reference proteome</keyword>
<dbReference type="GO" id="GO:0003677">
    <property type="term" value="F:DNA binding"/>
    <property type="evidence" value="ECO:0007669"/>
    <property type="project" value="UniProtKB-KW"/>
</dbReference>
<dbReference type="SMART" id="SM01134">
    <property type="entry name" value="DeoRC"/>
    <property type="match status" value="1"/>
</dbReference>
<dbReference type="PANTHER" id="PTHR30363:SF4">
    <property type="entry name" value="GLYCEROL-3-PHOSPHATE REGULON REPRESSOR"/>
    <property type="match status" value="1"/>
</dbReference>
<dbReference type="SUPFAM" id="SSF100950">
    <property type="entry name" value="NagB/RpiA/CoA transferase-like"/>
    <property type="match status" value="1"/>
</dbReference>
<dbReference type="InterPro" id="IPR018356">
    <property type="entry name" value="Tscrpt_reg_HTH_DeoR_CS"/>
</dbReference>
<dbReference type="AlphaFoldDB" id="A0AA97I5Z4"/>
<dbReference type="EMBL" id="CP118157">
    <property type="protein sequence ID" value="WOF22067.1"/>
    <property type="molecule type" value="Genomic_DNA"/>
</dbReference>
<keyword evidence="5" id="KW-0804">Transcription</keyword>
<dbReference type="KEGG" id="mbet:N8K70_11835"/>
<dbReference type="Proteomes" id="UP001305498">
    <property type="component" value="Chromosome"/>
</dbReference>
<keyword evidence="2" id="KW-0678">Repressor</keyword>
<dbReference type="Gene3D" id="1.10.10.10">
    <property type="entry name" value="Winged helix-like DNA-binding domain superfamily/Winged helix DNA-binding domain"/>
    <property type="match status" value="1"/>
</dbReference>
<sequence>MTAGDADGKRRERRLPAGRKAELAAYVAANRQVTVAELAERFAVSIDTVRRDLDQLDAEGRLIRTHGGAVSTDAGAPPDQGLGVRMRMRAEEKETIGELAARLVPDGAVVVVNSGTTTLAVARHLRDHRDLTIATNSLVLPGEVSPTALRELYVFGGSVRTITQATTGPVSFRPTAAGPDMDIRADLAIIGVGAVSPDGYSTSNLADAAMMSEMMSHAARVAVVADSSKFGHRLFARVAPLGAASFLVTDASPPDDLSRALLAAEVEILTPASAAGAQRS</sequence>
<name>A0AA97I5Z4_9MICO</name>
<dbReference type="RefSeq" id="WP_317138542.1">
    <property type="nucleotide sequence ID" value="NZ_CP118157.1"/>
</dbReference>
<dbReference type="InterPro" id="IPR050313">
    <property type="entry name" value="Carb_Metab_HTH_regulators"/>
</dbReference>
<dbReference type="Gene3D" id="3.40.50.1360">
    <property type="match status" value="1"/>
</dbReference>
<dbReference type="SUPFAM" id="SSF46785">
    <property type="entry name" value="Winged helix' DNA-binding domain"/>
    <property type="match status" value="1"/>
</dbReference>
<dbReference type="Pfam" id="PF08220">
    <property type="entry name" value="HTH_DeoR"/>
    <property type="match status" value="1"/>
</dbReference>
<dbReference type="PRINTS" id="PR00037">
    <property type="entry name" value="HTHLACR"/>
</dbReference>
<dbReference type="InterPro" id="IPR001034">
    <property type="entry name" value="DeoR_HTH"/>
</dbReference>
<dbReference type="SMART" id="SM00420">
    <property type="entry name" value="HTH_DEOR"/>
    <property type="match status" value="1"/>
</dbReference>
<proteinExistence type="predicted"/>
<gene>
    <name evidence="8" type="ORF">N8K70_11835</name>
</gene>
<reference evidence="8 9" key="1">
    <citation type="submission" date="2023-02" db="EMBL/GenBank/DDBJ databases">
        <title>Microbacterium betulae sp. nov., isolated from birch wood.</title>
        <authorList>
            <person name="Pasciak M."/>
            <person name="Pawlik K.J."/>
            <person name="Martynowski D."/>
            <person name="Laczmanski L."/>
            <person name="Ciekot J."/>
            <person name="Szponar B."/>
            <person name="Wojcik-Fatla A."/>
            <person name="Mackiewicz B."/>
            <person name="Farian E."/>
            <person name="Cholewa G."/>
            <person name="Cholewa A."/>
            <person name="Dutkiewicz J."/>
        </authorList>
    </citation>
    <scope>NUCLEOTIDE SEQUENCE [LARGE SCALE GENOMIC DNA]</scope>
    <source>
        <strain evidence="8 9">AB</strain>
    </source>
</reference>
<feature type="domain" description="HTH deoR-type" evidence="7">
    <location>
        <begin position="16"/>
        <end position="71"/>
    </location>
</feature>
<evidence type="ECO:0000256" key="2">
    <source>
        <dbReference type="ARBA" id="ARBA00022491"/>
    </source>
</evidence>
<comment type="function">
    <text evidence="6">Repressor of the lactose catabolism operon. Galactose-6-phosphate is the inducer.</text>
</comment>